<dbReference type="Proteomes" id="UP000054359">
    <property type="component" value="Unassembled WGS sequence"/>
</dbReference>
<protein>
    <submittedName>
        <fullName evidence="1">Uncharacterized protein</fullName>
    </submittedName>
</protein>
<dbReference type="AlphaFoldDB" id="A0A087UF04"/>
<accession>A0A087UF04</accession>
<reference evidence="1 2" key="1">
    <citation type="submission" date="2013-11" db="EMBL/GenBank/DDBJ databases">
        <title>Genome sequencing of Stegodyphus mimosarum.</title>
        <authorList>
            <person name="Bechsgaard J."/>
        </authorList>
    </citation>
    <scope>NUCLEOTIDE SEQUENCE [LARGE SCALE GENOMIC DNA]</scope>
</reference>
<feature type="non-terminal residue" evidence="1">
    <location>
        <position position="54"/>
    </location>
</feature>
<sequence>MYRNQQTRGISSSMVQAFGEQNQSAAVVILFILKICVKVTTVLYHQFWQRICVP</sequence>
<organism evidence="1 2">
    <name type="scientific">Stegodyphus mimosarum</name>
    <name type="common">African social velvet spider</name>
    <dbReference type="NCBI Taxonomy" id="407821"/>
    <lineage>
        <taxon>Eukaryota</taxon>
        <taxon>Metazoa</taxon>
        <taxon>Ecdysozoa</taxon>
        <taxon>Arthropoda</taxon>
        <taxon>Chelicerata</taxon>
        <taxon>Arachnida</taxon>
        <taxon>Araneae</taxon>
        <taxon>Araneomorphae</taxon>
        <taxon>Entelegynae</taxon>
        <taxon>Eresoidea</taxon>
        <taxon>Eresidae</taxon>
        <taxon>Stegodyphus</taxon>
    </lineage>
</organism>
<dbReference type="EMBL" id="KK119525">
    <property type="protein sequence ID" value="KFM75943.1"/>
    <property type="molecule type" value="Genomic_DNA"/>
</dbReference>
<proteinExistence type="predicted"/>
<gene>
    <name evidence="1" type="ORF">X975_24569</name>
</gene>
<evidence type="ECO:0000313" key="1">
    <source>
        <dbReference type="EMBL" id="KFM75943.1"/>
    </source>
</evidence>
<evidence type="ECO:0000313" key="2">
    <source>
        <dbReference type="Proteomes" id="UP000054359"/>
    </source>
</evidence>
<keyword evidence="2" id="KW-1185">Reference proteome</keyword>
<name>A0A087UF04_STEMI</name>